<organism evidence="1 2">
    <name type="scientific">Sphaerodactylus townsendi</name>
    <dbReference type="NCBI Taxonomy" id="933632"/>
    <lineage>
        <taxon>Eukaryota</taxon>
        <taxon>Metazoa</taxon>
        <taxon>Chordata</taxon>
        <taxon>Craniata</taxon>
        <taxon>Vertebrata</taxon>
        <taxon>Euteleostomi</taxon>
        <taxon>Lepidosauria</taxon>
        <taxon>Squamata</taxon>
        <taxon>Bifurcata</taxon>
        <taxon>Gekkota</taxon>
        <taxon>Sphaerodactylidae</taxon>
        <taxon>Sphaerodactylus</taxon>
    </lineage>
</organism>
<sequence length="108" mass="12608">MLKIQIFRINKLLAMFYFNRKIKSSAVPQDVSQAQKEQKYLWSTFTWTTLKVDCYNRGKGLISSQFNSRCIFTIHTTENADKDSGLCENNLVHFHVCPLFQHNCSLVK</sequence>
<dbReference type="Proteomes" id="UP000827872">
    <property type="component" value="Linkage Group LG05"/>
</dbReference>
<accession>A0ACB8F493</accession>
<protein>
    <submittedName>
        <fullName evidence="1">Uncharacterized protein</fullName>
    </submittedName>
</protein>
<reference evidence="1" key="1">
    <citation type="submission" date="2021-08" db="EMBL/GenBank/DDBJ databases">
        <title>The first chromosome-level gecko genome reveals the dynamic sex chromosomes of Neotropical dwarf geckos (Sphaerodactylidae: Sphaerodactylus).</title>
        <authorList>
            <person name="Pinto B.J."/>
            <person name="Keating S.E."/>
            <person name="Gamble T."/>
        </authorList>
    </citation>
    <scope>NUCLEOTIDE SEQUENCE</scope>
    <source>
        <strain evidence="1">TG3544</strain>
    </source>
</reference>
<evidence type="ECO:0000313" key="2">
    <source>
        <dbReference type="Proteomes" id="UP000827872"/>
    </source>
</evidence>
<proteinExistence type="predicted"/>
<comment type="caution">
    <text evidence="1">The sequence shown here is derived from an EMBL/GenBank/DDBJ whole genome shotgun (WGS) entry which is preliminary data.</text>
</comment>
<keyword evidence="2" id="KW-1185">Reference proteome</keyword>
<name>A0ACB8F493_9SAUR</name>
<evidence type="ECO:0000313" key="1">
    <source>
        <dbReference type="EMBL" id="KAH7999941.1"/>
    </source>
</evidence>
<dbReference type="EMBL" id="CM037618">
    <property type="protein sequence ID" value="KAH7999941.1"/>
    <property type="molecule type" value="Genomic_DNA"/>
</dbReference>
<gene>
    <name evidence="1" type="ORF">K3G42_020690</name>
</gene>